<accession>A0ACC1DBJ7</accession>
<sequence>MYNFKIFKSTVYRSGTIPSLTTNYYGNNGPSKIMSCDGKQQDMSERQLLEHSCLSDAGTAVPMPSPDIPDHWKEFVCGGGSAFCNILISYPLNKLIFRQMMHGVETTFALNQLQKEGLTYLYRGMLPPLMQRSLSMSVMFGIYDECLQPLQRRKVNPYIAKTTAGVVAGCVEATLMPFERIQTLLIHPKYHLKFRNTAHAARHIARHYGIKEFYRGLTPILLRNGPSNAMFFIIRDEIKMRMPTHEKVFYQSIQNFLSGATIGAFLSTLYYPLNVIKIAMQFFSYFCCFYVVTSQRPQYREDYRYEKAFNTFYKLHHTPSVWADARVRCEAEGAELMVPGSLDEADAMPLLIADILNKYEGIFVGIHDLYSERNFDTISGKQILGSILNLLWEHQEPKYGGGRCVAMRRSGRLFVHPCGNNLPFICKISAKRIKYYQECSTYDPKWTLGPNGSCYLTHDEPQIWFTAYATCLSAGGHLAVINSRAEAQHIRSLFKNVTDKRMPITDMAFLGFNDLFQRHHYRTIHGQRLEDIGYTDWDLKCRVDEGNKMQLRCGGMWRSGLLTTSDCNIPATFFCEKLANSTKVIKLLRHNNNNMFEHRAFRDFNKNNYINKHYHNVESVQKITIPEEVNAKPTTLVLEDTF</sequence>
<gene>
    <name evidence="1" type="ORF">K1T71_003424</name>
</gene>
<dbReference type="Proteomes" id="UP000824533">
    <property type="component" value="Linkage Group LG05"/>
</dbReference>
<reference evidence="1 2" key="1">
    <citation type="journal article" date="2021" name="Front. Genet.">
        <title>Chromosome-Level Genome Assembly Reveals Significant Gene Expansion in the Toll and IMD Signaling Pathways of Dendrolimus kikuchii.</title>
        <authorList>
            <person name="Zhou J."/>
            <person name="Wu P."/>
            <person name="Xiong Z."/>
            <person name="Liu N."/>
            <person name="Zhao N."/>
            <person name="Ji M."/>
            <person name="Qiu Y."/>
            <person name="Yang B."/>
        </authorList>
    </citation>
    <scope>NUCLEOTIDE SEQUENCE [LARGE SCALE GENOMIC DNA]</scope>
    <source>
        <strain evidence="1">Ann1</strain>
    </source>
</reference>
<organism evidence="1 2">
    <name type="scientific">Dendrolimus kikuchii</name>
    <dbReference type="NCBI Taxonomy" id="765133"/>
    <lineage>
        <taxon>Eukaryota</taxon>
        <taxon>Metazoa</taxon>
        <taxon>Ecdysozoa</taxon>
        <taxon>Arthropoda</taxon>
        <taxon>Hexapoda</taxon>
        <taxon>Insecta</taxon>
        <taxon>Pterygota</taxon>
        <taxon>Neoptera</taxon>
        <taxon>Endopterygota</taxon>
        <taxon>Lepidoptera</taxon>
        <taxon>Glossata</taxon>
        <taxon>Ditrysia</taxon>
        <taxon>Bombycoidea</taxon>
        <taxon>Lasiocampidae</taxon>
        <taxon>Dendrolimus</taxon>
    </lineage>
</organism>
<name>A0ACC1DBJ7_9NEOP</name>
<dbReference type="EMBL" id="CM034391">
    <property type="protein sequence ID" value="KAJ0181339.1"/>
    <property type="molecule type" value="Genomic_DNA"/>
</dbReference>
<proteinExistence type="predicted"/>
<comment type="caution">
    <text evidence="1">The sequence shown here is derived from an EMBL/GenBank/DDBJ whole genome shotgun (WGS) entry which is preliminary data.</text>
</comment>
<evidence type="ECO:0000313" key="2">
    <source>
        <dbReference type="Proteomes" id="UP000824533"/>
    </source>
</evidence>
<keyword evidence="2" id="KW-1185">Reference proteome</keyword>
<protein>
    <submittedName>
        <fullName evidence="1">Uncharacterized protein</fullName>
    </submittedName>
</protein>
<evidence type="ECO:0000313" key="1">
    <source>
        <dbReference type="EMBL" id="KAJ0181339.1"/>
    </source>
</evidence>